<sequence>MKLEKCWHYLIISAVVFSYMYIYLYLYWKSHYLSLTFKTMGYIPKSNALKSSAEMVAFSMTIEHNMDMLISYKLNPFGKSVTIQSEFPQLMLKQQYDSLDFKSSLCHIPKSFT</sequence>
<protein>
    <submittedName>
        <fullName evidence="1">Uncharacterized protein</fullName>
    </submittedName>
</protein>
<keyword evidence="2" id="KW-1185">Reference proteome</keyword>
<evidence type="ECO:0000313" key="2">
    <source>
        <dbReference type="Proteomes" id="UP000828941"/>
    </source>
</evidence>
<proteinExistence type="predicted"/>
<dbReference type="EMBL" id="CM039433">
    <property type="protein sequence ID" value="KAI4328729.1"/>
    <property type="molecule type" value="Genomic_DNA"/>
</dbReference>
<gene>
    <name evidence="1" type="ORF">L6164_021062</name>
</gene>
<organism evidence="1 2">
    <name type="scientific">Bauhinia variegata</name>
    <name type="common">Purple orchid tree</name>
    <name type="synonym">Phanera variegata</name>
    <dbReference type="NCBI Taxonomy" id="167791"/>
    <lineage>
        <taxon>Eukaryota</taxon>
        <taxon>Viridiplantae</taxon>
        <taxon>Streptophyta</taxon>
        <taxon>Embryophyta</taxon>
        <taxon>Tracheophyta</taxon>
        <taxon>Spermatophyta</taxon>
        <taxon>Magnoliopsida</taxon>
        <taxon>eudicotyledons</taxon>
        <taxon>Gunneridae</taxon>
        <taxon>Pentapetalae</taxon>
        <taxon>rosids</taxon>
        <taxon>fabids</taxon>
        <taxon>Fabales</taxon>
        <taxon>Fabaceae</taxon>
        <taxon>Cercidoideae</taxon>
        <taxon>Cercideae</taxon>
        <taxon>Bauhiniinae</taxon>
        <taxon>Bauhinia</taxon>
    </lineage>
</organism>
<comment type="caution">
    <text evidence="1">The sequence shown here is derived from an EMBL/GenBank/DDBJ whole genome shotgun (WGS) entry which is preliminary data.</text>
</comment>
<evidence type="ECO:0000313" key="1">
    <source>
        <dbReference type="EMBL" id="KAI4328729.1"/>
    </source>
</evidence>
<accession>A0ACB9MZ23</accession>
<dbReference type="Proteomes" id="UP000828941">
    <property type="component" value="Chromosome 8"/>
</dbReference>
<reference evidence="1 2" key="1">
    <citation type="journal article" date="2022" name="DNA Res.">
        <title>Chromosomal-level genome assembly of the orchid tree Bauhinia variegata (Leguminosae; Cercidoideae) supports the allotetraploid origin hypothesis of Bauhinia.</title>
        <authorList>
            <person name="Zhong Y."/>
            <person name="Chen Y."/>
            <person name="Zheng D."/>
            <person name="Pang J."/>
            <person name="Liu Y."/>
            <person name="Luo S."/>
            <person name="Meng S."/>
            <person name="Qian L."/>
            <person name="Wei D."/>
            <person name="Dai S."/>
            <person name="Zhou R."/>
        </authorList>
    </citation>
    <scope>NUCLEOTIDE SEQUENCE [LARGE SCALE GENOMIC DNA]</scope>
    <source>
        <strain evidence="1">BV-YZ2020</strain>
    </source>
</reference>
<name>A0ACB9MZ23_BAUVA</name>